<dbReference type="GO" id="GO:0005634">
    <property type="term" value="C:nucleus"/>
    <property type="evidence" value="ECO:0007669"/>
    <property type="project" value="TreeGrafter"/>
</dbReference>
<dbReference type="InterPro" id="IPR023214">
    <property type="entry name" value="HAD_sf"/>
</dbReference>
<dbReference type="EMBL" id="MU864437">
    <property type="protein sequence ID" value="KAK4185908.1"/>
    <property type="molecule type" value="Genomic_DNA"/>
</dbReference>
<evidence type="ECO:0000313" key="3">
    <source>
        <dbReference type="Proteomes" id="UP001302126"/>
    </source>
</evidence>
<dbReference type="InterPro" id="IPR051828">
    <property type="entry name" value="HAD-like_hydrolase_domain"/>
</dbReference>
<proteinExistence type="predicted"/>
<dbReference type="InterPro" id="IPR036412">
    <property type="entry name" value="HAD-like_sf"/>
</dbReference>
<evidence type="ECO:0000313" key="2">
    <source>
        <dbReference type="EMBL" id="KAK4185908.1"/>
    </source>
</evidence>
<reference evidence="2" key="2">
    <citation type="submission" date="2023-05" db="EMBL/GenBank/DDBJ databases">
        <authorList>
            <consortium name="Lawrence Berkeley National Laboratory"/>
            <person name="Steindorff A."/>
            <person name="Hensen N."/>
            <person name="Bonometti L."/>
            <person name="Westerberg I."/>
            <person name="Brannstrom I.O."/>
            <person name="Guillou S."/>
            <person name="Cros-Aarteil S."/>
            <person name="Calhoun S."/>
            <person name="Haridas S."/>
            <person name="Kuo A."/>
            <person name="Mondo S."/>
            <person name="Pangilinan J."/>
            <person name="Riley R."/>
            <person name="Labutti K."/>
            <person name="Andreopoulos B."/>
            <person name="Lipzen A."/>
            <person name="Chen C."/>
            <person name="Yanf M."/>
            <person name="Daum C."/>
            <person name="Ng V."/>
            <person name="Clum A."/>
            <person name="Ohm R."/>
            <person name="Martin F."/>
            <person name="Silar P."/>
            <person name="Natvig D."/>
            <person name="Lalanne C."/>
            <person name="Gautier V."/>
            <person name="Ament-Velasquez S.L."/>
            <person name="Kruys A."/>
            <person name="Hutchinson M.I."/>
            <person name="Powell A.J."/>
            <person name="Barry K."/>
            <person name="Miller A.N."/>
            <person name="Grigoriev I.V."/>
            <person name="Debuchy R."/>
            <person name="Gladieux P."/>
            <person name="Thoren M.H."/>
            <person name="Johannesson H."/>
        </authorList>
    </citation>
    <scope>NUCLEOTIDE SEQUENCE</scope>
    <source>
        <strain evidence="2">PSN309</strain>
    </source>
</reference>
<gene>
    <name evidence="2" type="ORF">QBC35DRAFT_289940</name>
</gene>
<evidence type="ECO:0000256" key="1">
    <source>
        <dbReference type="SAM" id="MobiDB-lite"/>
    </source>
</evidence>
<sequence>MAPQPRGLLLCFDAFNTLFRPAPSVAVQYALVANEYPKLAKVQPDQVKSAFSAAYRAEAKNNPNYGRTTGGMGPEKWWTNVINNTFQPLLESGASSNSPSQVPPELARKLLHRFSSDEGYELTGDFVGLFPVLRRHFAQRKTPLVVGVISNSDDRVLPILTAFGIKHHGFRYGGSEVVTANVVDANDDINFHCLSYDVGYEKPSRDIFGAAEDMARAVVSASTSGVETASSAPLPIWTKIHVGDVMEEDVEGARAAGGWHAILVKSSPEMTKTYTTIMDRGIPTLASYKNKTAHSLFDVFPPDDTRSSPPPSSSSSNPGKVVRAENVKEVLEWFSTAEI</sequence>
<accession>A0AAN6WQJ9</accession>
<dbReference type="InterPro" id="IPR044924">
    <property type="entry name" value="HAD-SF_hydro_IA_REG-2-like_cap"/>
</dbReference>
<reference evidence="2" key="1">
    <citation type="journal article" date="2023" name="Mol. Phylogenet. Evol.">
        <title>Genome-scale phylogeny and comparative genomics of the fungal order Sordariales.</title>
        <authorList>
            <person name="Hensen N."/>
            <person name="Bonometti L."/>
            <person name="Westerberg I."/>
            <person name="Brannstrom I.O."/>
            <person name="Guillou S."/>
            <person name="Cros-Aarteil S."/>
            <person name="Calhoun S."/>
            <person name="Haridas S."/>
            <person name="Kuo A."/>
            <person name="Mondo S."/>
            <person name="Pangilinan J."/>
            <person name="Riley R."/>
            <person name="LaButti K."/>
            <person name="Andreopoulos B."/>
            <person name="Lipzen A."/>
            <person name="Chen C."/>
            <person name="Yan M."/>
            <person name="Daum C."/>
            <person name="Ng V."/>
            <person name="Clum A."/>
            <person name="Steindorff A."/>
            <person name="Ohm R.A."/>
            <person name="Martin F."/>
            <person name="Silar P."/>
            <person name="Natvig D.O."/>
            <person name="Lalanne C."/>
            <person name="Gautier V."/>
            <person name="Ament-Velasquez S.L."/>
            <person name="Kruys A."/>
            <person name="Hutchinson M.I."/>
            <person name="Powell A.J."/>
            <person name="Barry K."/>
            <person name="Miller A.N."/>
            <person name="Grigoriev I.V."/>
            <person name="Debuchy R."/>
            <person name="Gladieux P."/>
            <person name="Hiltunen Thoren M."/>
            <person name="Johannesson H."/>
        </authorList>
    </citation>
    <scope>NUCLEOTIDE SEQUENCE</scope>
    <source>
        <strain evidence="2">PSN309</strain>
    </source>
</reference>
<dbReference type="PANTHER" id="PTHR46191:SF2">
    <property type="entry name" value="HALOACID DEHALOGENASE-LIKE HYDROLASE DOMAIN-CONTAINING PROTEIN 3"/>
    <property type="match status" value="1"/>
</dbReference>
<dbReference type="Proteomes" id="UP001302126">
    <property type="component" value="Unassembled WGS sequence"/>
</dbReference>
<evidence type="ECO:0008006" key="4">
    <source>
        <dbReference type="Google" id="ProtNLM"/>
    </source>
</evidence>
<dbReference type="SUPFAM" id="SSF56784">
    <property type="entry name" value="HAD-like"/>
    <property type="match status" value="1"/>
</dbReference>
<dbReference type="Gene3D" id="3.40.50.1000">
    <property type="entry name" value="HAD superfamily/HAD-like"/>
    <property type="match status" value="1"/>
</dbReference>
<feature type="region of interest" description="Disordered" evidence="1">
    <location>
        <begin position="299"/>
        <end position="322"/>
    </location>
</feature>
<name>A0AAN6WQJ9_9PEZI</name>
<dbReference type="Gene3D" id="1.10.150.720">
    <property type="entry name" value="Haloacid dehalogenase-like hydrolase"/>
    <property type="match status" value="1"/>
</dbReference>
<dbReference type="PANTHER" id="PTHR46191">
    <property type="match status" value="1"/>
</dbReference>
<comment type="caution">
    <text evidence="2">The sequence shown here is derived from an EMBL/GenBank/DDBJ whole genome shotgun (WGS) entry which is preliminary data.</text>
</comment>
<organism evidence="2 3">
    <name type="scientific">Podospora australis</name>
    <dbReference type="NCBI Taxonomy" id="1536484"/>
    <lineage>
        <taxon>Eukaryota</taxon>
        <taxon>Fungi</taxon>
        <taxon>Dikarya</taxon>
        <taxon>Ascomycota</taxon>
        <taxon>Pezizomycotina</taxon>
        <taxon>Sordariomycetes</taxon>
        <taxon>Sordariomycetidae</taxon>
        <taxon>Sordariales</taxon>
        <taxon>Podosporaceae</taxon>
        <taxon>Podospora</taxon>
    </lineage>
</organism>
<protein>
    <recommendedName>
        <fullName evidence="4">Hydrolase</fullName>
    </recommendedName>
</protein>
<keyword evidence="3" id="KW-1185">Reference proteome</keyword>
<dbReference type="AlphaFoldDB" id="A0AAN6WQJ9"/>